<comment type="caution">
    <text evidence="2">The sequence shown here is derived from an EMBL/GenBank/DDBJ whole genome shotgun (WGS) entry which is preliminary data.</text>
</comment>
<dbReference type="RefSeq" id="WP_161391989.1">
    <property type="nucleotide sequence ID" value="NZ_JBHSCP010000002.1"/>
</dbReference>
<keyword evidence="1" id="KW-0812">Transmembrane</keyword>
<accession>A0A6I4TYY1</accession>
<feature type="transmembrane region" description="Helical" evidence="1">
    <location>
        <begin position="30"/>
        <end position="49"/>
    </location>
</feature>
<keyword evidence="3" id="KW-1185">Reference proteome</keyword>
<name>A0A6I4TYY1_9SPHN</name>
<keyword evidence="1" id="KW-0472">Membrane</keyword>
<sequence>MAYSVTMRRQILVKRTVNKISTKWGHKMEILILIAAIFGFIVFILPSLASEKTKLFRRVWSTERAMGGSTIIAGTNNHLWVAQDVAVKTLMTKYGISTGATQKQLMQPVASLMADAMQFDMRNSRNFGIEVAPVLAREIRNRCPNISGDDHSGEA</sequence>
<evidence type="ECO:0000256" key="1">
    <source>
        <dbReference type="SAM" id="Phobius"/>
    </source>
</evidence>
<protein>
    <submittedName>
        <fullName evidence="2">Uncharacterized protein</fullName>
    </submittedName>
</protein>
<dbReference type="AlphaFoldDB" id="A0A6I4TYY1"/>
<dbReference type="OrthoDB" id="9944046at2"/>
<dbReference type="Proteomes" id="UP000469430">
    <property type="component" value="Unassembled WGS sequence"/>
</dbReference>
<reference evidence="2 3" key="1">
    <citation type="submission" date="2019-12" db="EMBL/GenBank/DDBJ databases">
        <title>Genomic-based taxomic classification of the family Erythrobacteraceae.</title>
        <authorList>
            <person name="Xu L."/>
        </authorList>
    </citation>
    <scope>NUCLEOTIDE SEQUENCE [LARGE SCALE GENOMIC DNA]</scope>
    <source>
        <strain evidence="2 3">S36</strain>
    </source>
</reference>
<keyword evidence="1" id="KW-1133">Transmembrane helix</keyword>
<gene>
    <name evidence="2" type="ORF">GRI97_14860</name>
</gene>
<proteinExistence type="predicted"/>
<dbReference type="EMBL" id="WTYJ01000003">
    <property type="protein sequence ID" value="MXP00272.1"/>
    <property type="molecule type" value="Genomic_DNA"/>
</dbReference>
<evidence type="ECO:0000313" key="2">
    <source>
        <dbReference type="EMBL" id="MXP00272.1"/>
    </source>
</evidence>
<evidence type="ECO:0000313" key="3">
    <source>
        <dbReference type="Proteomes" id="UP000469430"/>
    </source>
</evidence>
<organism evidence="2 3">
    <name type="scientific">Croceibacterium xixiisoli</name>
    <dbReference type="NCBI Taxonomy" id="1476466"/>
    <lineage>
        <taxon>Bacteria</taxon>
        <taxon>Pseudomonadati</taxon>
        <taxon>Pseudomonadota</taxon>
        <taxon>Alphaproteobacteria</taxon>
        <taxon>Sphingomonadales</taxon>
        <taxon>Erythrobacteraceae</taxon>
        <taxon>Croceibacterium</taxon>
    </lineage>
</organism>